<keyword evidence="1" id="KW-0808">Transferase</keyword>
<gene>
    <name evidence="1" type="ORF">RMAECT_1390</name>
</gene>
<evidence type="ECO:0000313" key="2">
    <source>
        <dbReference type="Proteomes" id="UP000033591"/>
    </source>
</evidence>
<accession>A0A0F3PE87</accession>
<dbReference type="PATRIC" id="fig|1359199.3.peg.1370"/>
<dbReference type="AlphaFoldDB" id="A0A0F3PE87"/>
<dbReference type="GO" id="GO:0016740">
    <property type="term" value="F:transferase activity"/>
    <property type="evidence" value="ECO:0007669"/>
    <property type="project" value="UniProtKB-KW"/>
</dbReference>
<comment type="caution">
    <text evidence="1">The sequence shown here is derived from an EMBL/GenBank/DDBJ whole genome shotgun (WGS) entry which is preliminary data.</text>
</comment>
<dbReference type="EMBL" id="LAOC01000001">
    <property type="protein sequence ID" value="KJV78598.1"/>
    <property type="molecule type" value="Genomic_DNA"/>
</dbReference>
<dbReference type="Proteomes" id="UP000033591">
    <property type="component" value="Unassembled WGS sequence"/>
</dbReference>
<evidence type="ECO:0000313" key="1">
    <source>
        <dbReference type="EMBL" id="KJV78598.1"/>
    </source>
</evidence>
<sequence length="40" mass="4808">MNIHFEKANLTYKELIFNWLGEPHIKKNFGAIVKNIRMTF</sequence>
<organism evidence="1 2">
    <name type="scientific">Rickettsia rhipicephali str. Ect</name>
    <dbReference type="NCBI Taxonomy" id="1359199"/>
    <lineage>
        <taxon>Bacteria</taxon>
        <taxon>Pseudomonadati</taxon>
        <taxon>Pseudomonadota</taxon>
        <taxon>Alphaproteobacteria</taxon>
        <taxon>Rickettsiales</taxon>
        <taxon>Rickettsiaceae</taxon>
        <taxon>Rickettsieae</taxon>
        <taxon>Rickettsia</taxon>
        <taxon>spotted fever group</taxon>
    </lineage>
</organism>
<reference evidence="1 2" key="1">
    <citation type="submission" date="2015-01" db="EMBL/GenBank/DDBJ databases">
        <title>Genome Sequencing of Rickettsiales.</title>
        <authorList>
            <person name="Daugherty S.C."/>
            <person name="Su Q."/>
            <person name="Abolude K."/>
            <person name="Beier-Sexton M."/>
            <person name="Carlyon J.A."/>
            <person name="Carter R."/>
            <person name="Day N.P."/>
            <person name="Dumler S.J."/>
            <person name="Dyachenko V."/>
            <person name="Godinez A."/>
            <person name="Kurtti T.J."/>
            <person name="Lichay M."/>
            <person name="Mullins K.E."/>
            <person name="Ott S."/>
            <person name="Pappas-Brown V."/>
            <person name="Paris D.H."/>
            <person name="Patel P."/>
            <person name="Richards A.L."/>
            <person name="Sadzewicz L."/>
            <person name="Sears K."/>
            <person name="Seidman D."/>
            <person name="Sengamalay N."/>
            <person name="Stenos J."/>
            <person name="Tallon L.J."/>
            <person name="Vincent G."/>
            <person name="Fraser C.M."/>
            <person name="Munderloh U."/>
            <person name="Dunning-Hotopp J.C."/>
        </authorList>
    </citation>
    <scope>NUCLEOTIDE SEQUENCE [LARGE SCALE GENOMIC DNA]</scope>
    <source>
        <strain evidence="1 2">Ect</strain>
    </source>
</reference>
<proteinExistence type="predicted"/>
<protein>
    <submittedName>
        <fullName evidence="1">Putative acetyltransferase</fullName>
    </submittedName>
</protein>
<name>A0A0F3PE87_RICRH</name>